<dbReference type="EMBL" id="OBEG01000003">
    <property type="protein sequence ID" value="SNY86989.1"/>
    <property type="molecule type" value="Genomic_DNA"/>
</dbReference>
<evidence type="ECO:0000313" key="3">
    <source>
        <dbReference type="EMBL" id="SNY86989.1"/>
    </source>
</evidence>
<evidence type="ECO:0000313" key="4">
    <source>
        <dbReference type="Proteomes" id="UP000219565"/>
    </source>
</evidence>
<dbReference type="AlphaFoldDB" id="A0A285LQ06"/>
<keyword evidence="2" id="KW-1133">Transmembrane helix</keyword>
<gene>
    <name evidence="3" type="ORF">SAMN04244553_3917</name>
</gene>
<feature type="transmembrane region" description="Helical" evidence="2">
    <location>
        <begin position="43"/>
        <end position="63"/>
    </location>
</feature>
<keyword evidence="2" id="KW-0812">Transmembrane</keyword>
<protein>
    <submittedName>
        <fullName evidence="3">Uncharacterized protein</fullName>
    </submittedName>
</protein>
<organism evidence="3 4">
    <name type="scientific">Nocardia amikacinitolerans</name>
    <dbReference type="NCBI Taxonomy" id="756689"/>
    <lineage>
        <taxon>Bacteria</taxon>
        <taxon>Bacillati</taxon>
        <taxon>Actinomycetota</taxon>
        <taxon>Actinomycetes</taxon>
        <taxon>Mycobacteriales</taxon>
        <taxon>Nocardiaceae</taxon>
        <taxon>Nocardia</taxon>
    </lineage>
</organism>
<name>A0A285LQ06_9NOCA</name>
<dbReference type="Proteomes" id="UP000219565">
    <property type="component" value="Unassembled WGS sequence"/>
</dbReference>
<evidence type="ECO:0000256" key="2">
    <source>
        <dbReference type="SAM" id="Phobius"/>
    </source>
</evidence>
<keyword evidence="2" id="KW-0472">Membrane</keyword>
<keyword evidence="4" id="KW-1185">Reference proteome</keyword>
<evidence type="ECO:0000256" key="1">
    <source>
        <dbReference type="SAM" id="MobiDB-lite"/>
    </source>
</evidence>
<accession>A0A285LQ06</accession>
<sequence>MRERPGSGAEGGGDAAADRSQERSEGAATDDANGLRGARVLRAALAGALAAGVIAFMALLGVLNPPRELGVGTDRLGPDRAEPVADYLARARDSLSGTDTEQHWALVSFTEPIAPQAIPVHSGGLRVGQVLHRVPIPRVQTPLVAVQVPAGAAVAVASADAAAWQVQDQLERTGAIGERYTRIMTVSISRLRAGCACTVGLVVRGTLPELRNLAAANGIRAVEALPADAVAGHFAVNPLLPEHTETVVPGPDDAPVPDN</sequence>
<proteinExistence type="predicted"/>
<reference evidence="3 4" key="1">
    <citation type="submission" date="2017-09" db="EMBL/GenBank/DDBJ databases">
        <authorList>
            <person name="Ehlers B."/>
            <person name="Leendertz F.H."/>
        </authorList>
    </citation>
    <scope>NUCLEOTIDE SEQUENCE [LARGE SCALE GENOMIC DNA]</scope>
    <source>
        <strain evidence="3 4">DSM 45537</strain>
    </source>
</reference>
<feature type="region of interest" description="Disordered" evidence="1">
    <location>
        <begin position="1"/>
        <end position="31"/>
    </location>
</feature>
<feature type="compositionally biased region" description="Basic and acidic residues" evidence="1">
    <location>
        <begin position="16"/>
        <end position="25"/>
    </location>
</feature>
<dbReference type="STRING" id="1379680.GCA_001612615_03153"/>